<evidence type="ECO:0000313" key="4">
    <source>
        <dbReference type="Proteomes" id="UP000008520"/>
    </source>
</evidence>
<dbReference type="Proteomes" id="UP000008520">
    <property type="component" value="Chromosome"/>
</dbReference>
<feature type="transmembrane region" description="Helical" evidence="2">
    <location>
        <begin position="57"/>
        <end position="80"/>
    </location>
</feature>
<protein>
    <submittedName>
        <fullName evidence="3">Hypothetical phage protein</fullName>
    </submittedName>
</protein>
<feature type="transmembrane region" description="Helical" evidence="2">
    <location>
        <begin position="32"/>
        <end position="50"/>
    </location>
</feature>
<evidence type="ECO:0000256" key="2">
    <source>
        <dbReference type="SAM" id="Phobius"/>
    </source>
</evidence>
<dbReference type="InterPro" id="IPR037873">
    <property type="entry name" value="BamE-like"/>
</dbReference>
<proteinExistence type="predicted"/>
<feature type="transmembrane region" description="Helical" evidence="2">
    <location>
        <begin position="7"/>
        <end position="26"/>
    </location>
</feature>
<gene>
    <name evidence="3" type="ordered locus">LCGL_1168</name>
</gene>
<dbReference type="AlphaFoldDB" id="F9VE77"/>
<keyword evidence="2" id="KW-0812">Transmembrane</keyword>
<keyword evidence="4" id="KW-1185">Reference proteome</keyword>
<organism evidence="3 4">
    <name type="scientific">Lactococcus garvieae (strain Lg2)</name>
    <name type="common">Enterococcus seriolicida</name>
    <dbReference type="NCBI Taxonomy" id="420890"/>
    <lineage>
        <taxon>Bacteria</taxon>
        <taxon>Bacillati</taxon>
        <taxon>Bacillota</taxon>
        <taxon>Bacilli</taxon>
        <taxon>Lactobacillales</taxon>
        <taxon>Streptococcaceae</taxon>
        <taxon>Lactococcus</taxon>
    </lineage>
</organism>
<dbReference type="RefSeq" id="WP_014024934.1">
    <property type="nucleotide sequence ID" value="NC_017490.1"/>
</dbReference>
<sequence length="192" mass="20406">MENKEKKALPIIALIIGILALVLSWVPIVNNFAAVLAVVAIILGVIAIIVNRKNKKTLSIVGVVISVLAVVIVLATQAMYSSAIDGASKAVSTSMSSSQKEAEDKFKWSKSDYDALVTGDTMTGAGGSNYDTLEAKYGKPSNSTESTSGDYTIRSVSWDNMGAKDYKSVSLTFTKQADGSWLLSNKMQSGLE</sequence>
<reference evidence="3 4" key="1">
    <citation type="journal article" date="2011" name="PLoS ONE">
        <title>Complete genome sequence and comparative analysis of the fish pathogen Lactococcus garvieae.</title>
        <authorList>
            <person name="Morita H."/>
            <person name="Toh H."/>
            <person name="Oshima K."/>
            <person name="Yoshizaki M."/>
            <person name="Kawanishi M."/>
            <person name="Nakaya K."/>
            <person name="Suzuki T."/>
            <person name="Miyauchi E."/>
            <person name="Ishii Y."/>
            <person name="Tanabe S."/>
            <person name="Murakami M."/>
            <person name="Hattori M."/>
        </authorList>
    </citation>
    <scope>NUCLEOTIDE SEQUENCE [LARGE SCALE GENOMIC DNA]</scope>
    <source>
        <strain evidence="3 4">Lg2</strain>
    </source>
</reference>
<keyword evidence="1" id="KW-0732">Signal</keyword>
<name>F9VE77_LACGL</name>
<keyword evidence="2" id="KW-1133">Transmembrane helix</keyword>
<dbReference type="KEGG" id="lgv:LCGL_1168"/>
<keyword evidence="2" id="KW-0472">Membrane</keyword>
<dbReference type="STRING" id="420890.LCGL_1168"/>
<dbReference type="eggNOG" id="ENOG5032Z21">
    <property type="taxonomic scope" value="Bacteria"/>
</dbReference>
<evidence type="ECO:0000256" key="1">
    <source>
        <dbReference type="ARBA" id="ARBA00022729"/>
    </source>
</evidence>
<dbReference type="PATRIC" id="fig|420890.5.peg.1157"/>
<evidence type="ECO:0000313" key="3">
    <source>
        <dbReference type="EMBL" id="BAK60628.1"/>
    </source>
</evidence>
<dbReference type="HOGENOM" id="CLU_119086_0_0_9"/>
<accession>F9VE77</accession>
<dbReference type="Gene3D" id="3.30.1450.10">
    <property type="match status" value="1"/>
</dbReference>
<dbReference type="EMBL" id="AP009333">
    <property type="protein sequence ID" value="BAK60628.1"/>
    <property type="molecule type" value="Genomic_DNA"/>
</dbReference>